<name>S2JEQ8_MUCC1</name>
<dbReference type="InParanoid" id="S2JEQ8"/>
<dbReference type="VEuPathDB" id="FungiDB:HMPREF1544_12314"/>
<dbReference type="EMBL" id="KE124236">
    <property type="protein sequence ID" value="EPB80988.1"/>
    <property type="molecule type" value="Genomic_DNA"/>
</dbReference>
<organism evidence="1 2">
    <name type="scientific">Mucor circinelloides f. circinelloides (strain 1006PhL)</name>
    <name type="common">Mucormycosis agent</name>
    <name type="synonym">Calyptromyces circinelloides</name>
    <dbReference type="NCBI Taxonomy" id="1220926"/>
    <lineage>
        <taxon>Eukaryota</taxon>
        <taxon>Fungi</taxon>
        <taxon>Fungi incertae sedis</taxon>
        <taxon>Mucoromycota</taxon>
        <taxon>Mucoromycotina</taxon>
        <taxon>Mucoromycetes</taxon>
        <taxon>Mucorales</taxon>
        <taxon>Mucorineae</taxon>
        <taxon>Mucoraceae</taxon>
        <taxon>Mucor</taxon>
    </lineage>
</organism>
<gene>
    <name evidence="1" type="ORF">HMPREF1544_12314</name>
</gene>
<protein>
    <submittedName>
        <fullName evidence="1">Uncharacterized protein</fullName>
    </submittedName>
</protein>
<keyword evidence="2" id="KW-1185">Reference proteome</keyword>
<dbReference type="AlphaFoldDB" id="S2JEQ8"/>
<proteinExistence type="predicted"/>
<dbReference type="STRING" id="1220926.S2JEQ8"/>
<dbReference type="OrthoDB" id="2284923at2759"/>
<evidence type="ECO:0000313" key="1">
    <source>
        <dbReference type="EMBL" id="EPB80988.1"/>
    </source>
</evidence>
<sequence length="116" mass="12824">MREECPCMSPPGVHISRDHFLHCRALDLDLFDALPPAPPGVHRIDHALNCLPDKASAGPPGYWSALLQLLYAIDCLVHPLATATFWRITPVLAWCKTWAVIAPDPDPGSLWFSDKS</sequence>
<reference evidence="2" key="1">
    <citation type="submission" date="2013-05" db="EMBL/GenBank/DDBJ databases">
        <title>The Genome sequence of Mucor circinelloides f. circinelloides 1006PhL.</title>
        <authorList>
            <consortium name="The Broad Institute Genomics Platform"/>
            <person name="Cuomo C."/>
            <person name="Earl A."/>
            <person name="Findley K."/>
            <person name="Lee S.C."/>
            <person name="Walker B."/>
            <person name="Young S."/>
            <person name="Zeng Q."/>
            <person name="Gargeya S."/>
            <person name="Fitzgerald M."/>
            <person name="Haas B."/>
            <person name="Abouelleil A."/>
            <person name="Allen A.W."/>
            <person name="Alvarado L."/>
            <person name="Arachchi H.M."/>
            <person name="Berlin A.M."/>
            <person name="Chapman S.B."/>
            <person name="Gainer-Dewar J."/>
            <person name="Goldberg J."/>
            <person name="Griggs A."/>
            <person name="Gujja S."/>
            <person name="Hansen M."/>
            <person name="Howarth C."/>
            <person name="Imamovic A."/>
            <person name="Ireland A."/>
            <person name="Larimer J."/>
            <person name="McCowan C."/>
            <person name="Murphy C."/>
            <person name="Pearson M."/>
            <person name="Poon T.W."/>
            <person name="Priest M."/>
            <person name="Roberts A."/>
            <person name="Saif S."/>
            <person name="Shea T."/>
            <person name="Sisk P."/>
            <person name="Sykes S."/>
            <person name="Wortman J."/>
            <person name="Nusbaum C."/>
            <person name="Birren B."/>
        </authorList>
    </citation>
    <scope>NUCLEOTIDE SEQUENCE [LARGE SCALE GENOMIC DNA]</scope>
    <source>
        <strain evidence="2">1006PhL</strain>
    </source>
</reference>
<accession>S2JEQ8</accession>
<evidence type="ECO:0000313" key="2">
    <source>
        <dbReference type="Proteomes" id="UP000014254"/>
    </source>
</evidence>
<dbReference type="Proteomes" id="UP000014254">
    <property type="component" value="Unassembled WGS sequence"/>
</dbReference>